<keyword evidence="2" id="KW-1185">Reference proteome</keyword>
<accession>A0ABN2AMI1</accession>
<evidence type="ECO:0000313" key="2">
    <source>
        <dbReference type="Proteomes" id="UP001500363"/>
    </source>
</evidence>
<protein>
    <recommendedName>
        <fullName evidence="3">Phosphodiesterase</fullName>
    </recommendedName>
</protein>
<sequence>MTGLVRPPATGVSSLFSALARLRRAPGVHPQRVGFAGHVVVDTANALLPEGDHPVDLQLSKGAGTPGGRPDVLGIALRIQPAGDPWDFLFSTAGHGRLSRWIPVPSPDWSAVRYGSLAPYDVAGVSWWLMLTPTGEPTGHALVAAAARARVPGEPARPGGESGVTTWVPRRCTSTPYVEGA</sequence>
<gene>
    <name evidence="1" type="ORF">GCM10009741_21950</name>
</gene>
<evidence type="ECO:0000313" key="1">
    <source>
        <dbReference type="EMBL" id="GAA1520746.1"/>
    </source>
</evidence>
<organism evidence="1 2">
    <name type="scientific">Kribbella lupini</name>
    <dbReference type="NCBI Taxonomy" id="291602"/>
    <lineage>
        <taxon>Bacteria</taxon>
        <taxon>Bacillati</taxon>
        <taxon>Actinomycetota</taxon>
        <taxon>Actinomycetes</taxon>
        <taxon>Propionibacteriales</taxon>
        <taxon>Kribbellaceae</taxon>
        <taxon>Kribbella</taxon>
    </lineage>
</organism>
<dbReference type="RefSeq" id="WP_344172676.1">
    <property type="nucleotide sequence ID" value="NZ_BAAANC010000001.1"/>
</dbReference>
<comment type="caution">
    <text evidence="1">The sequence shown here is derived from an EMBL/GenBank/DDBJ whole genome shotgun (WGS) entry which is preliminary data.</text>
</comment>
<dbReference type="Proteomes" id="UP001500363">
    <property type="component" value="Unassembled WGS sequence"/>
</dbReference>
<dbReference type="EMBL" id="BAAANC010000001">
    <property type="protein sequence ID" value="GAA1520746.1"/>
    <property type="molecule type" value="Genomic_DNA"/>
</dbReference>
<evidence type="ECO:0008006" key="3">
    <source>
        <dbReference type="Google" id="ProtNLM"/>
    </source>
</evidence>
<name>A0ABN2AMI1_9ACTN</name>
<reference evidence="1 2" key="1">
    <citation type="journal article" date="2019" name="Int. J. Syst. Evol. Microbiol.">
        <title>The Global Catalogue of Microorganisms (GCM) 10K type strain sequencing project: providing services to taxonomists for standard genome sequencing and annotation.</title>
        <authorList>
            <consortium name="The Broad Institute Genomics Platform"/>
            <consortium name="The Broad Institute Genome Sequencing Center for Infectious Disease"/>
            <person name="Wu L."/>
            <person name="Ma J."/>
        </authorList>
    </citation>
    <scope>NUCLEOTIDE SEQUENCE [LARGE SCALE GENOMIC DNA]</scope>
    <source>
        <strain evidence="1 2">JCM 14303</strain>
    </source>
</reference>
<proteinExistence type="predicted"/>